<protein>
    <recommendedName>
        <fullName evidence="3">YolD-like family protein</fullName>
    </recommendedName>
</protein>
<dbReference type="EMBL" id="CVRB01000002">
    <property type="protein sequence ID" value="CRK82133.1"/>
    <property type="molecule type" value="Genomic_DNA"/>
</dbReference>
<dbReference type="STRING" id="1499688.BN000_02054"/>
<evidence type="ECO:0008006" key="3">
    <source>
        <dbReference type="Google" id="ProtNLM"/>
    </source>
</evidence>
<organism evidence="1 2">
    <name type="scientific">Neobacillus massiliamazoniensis</name>
    <dbReference type="NCBI Taxonomy" id="1499688"/>
    <lineage>
        <taxon>Bacteria</taxon>
        <taxon>Bacillati</taxon>
        <taxon>Bacillota</taxon>
        <taxon>Bacilli</taxon>
        <taxon>Bacillales</taxon>
        <taxon>Bacillaceae</taxon>
        <taxon>Neobacillus</taxon>
    </lineage>
</organism>
<reference evidence="2" key="1">
    <citation type="submission" date="2015-05" db="EMBL/GenBank/DDBJ databases">
        <authorList>
            <person name="Urmite Genomes"/>
        </authorList>
    </citation>
    <scope>NUCLEOTIDE SEQUENCE [LARGE SCALE GENOMIC DNA]</scope>
    <source>
        <strain evidence="2">LF1</strain>
    </source>
</reference>
<evidence type="ECO:0000313" key="1">
    <source>
        <dbReference type="EMBL" id="CRK82133.1"/>
    </source>
</evidence>
<dbReference type="Proteomes" id="UP000199087">
    <property type="component" value="Unassembled WGS sequence"/>
</dbReference>
<evidence type="ECO:0000313" key="2">
    <source>
        <dbReference type="Proteomes" id="UP000199087"/>
    </source>
</evidence>
<accession>A0A0U1NVT5</accession>
<proteinExistence type="predicted"/>
<gene>
    <name evidence="1" type="ORF">BN000_02054</name>
</gene>
<sequence length="60" mass="7104">MFLKKLAERKVVTIDYDTNGTLQTFKGRVHNLNLREQILSLIDDKQKTYSFRLSGIRKVY</sequence>
<dbReference type="AlphaFoldDB" id="A0A0U1NVT5"/>
<dbReference type="RefSeq" id="WP_090633888.1">
    <property type="nucleotide sequence ID" value="NZ_CVRB01000002.1"/>
</dbReference>
<name>A0A0U1NVT5_9BACI</name>
<dbReference type="OrthoDB" id="2937497at2"/>
<keyword evidence="2" id="KW-1185">Reference proteome</keyword>